<dbReference type="EMBL" id="JAIWYP010000016">
    <property type="protein sequence ID" value="KAH3694799.1"/>
    <property type="molecule type" value="Genomic_DNA"/>
</dbReference>
<evidence type="ECO:0000256" key="1">
    <source>
        <dbReference type="SAM" id="MobiDB-lite"/>
    </source>
</evidence>
<comment type="caution">
    <text evidence="2">The sequence shown here is derived from an EMBL/GenBank/DDBJ whole genome shotgun (WGS) entry which is preliminary data.</text>
</comment>
<feature type="compositionally biased region" description="Polar residues" evidence="1">
    <location>
        <begin position="46"/>
        <end position="58"/>
    </location>
</feature>
<reference evidence="2" key="2">
    <citation type="submission" date="2020-11" db="EMBL/GenBank/DDBJ databases">
        <authorList>
            <person name="McCartney M.A."/>
            <person name="Auch B."/>
            <person name="Kono T."/>
            <person name="Mallez S."/>
            <person name="Becker A."/>
            <person name="Gohl D.M."/>
            <person name="Silverstein K.A.T."/>
            <person name="Koren S."/>
            <person name="Bechman K.B."/>
            <person name="Herman A."/>
            <person name="Abrahante J.E."/>
            <person name="Garbe J."/>
        </authorList>
    </citation>
    <scope>NUCLEOTIDE SEQUENCE</scope>
    <source>
        <strain evidence="2">Duluth1</strain>
        <tissue evidence="2">Whole animal</tissue>
    </source>
</reference>
<accession>A0A9D3YA71</accession>
<proteinExistence type="predicted"/>
<name>A0A9D3YA71_DREPO</name>
<organism evidence="2 3">
    <name type="scientific">Dreissena polymorpha</name>
    <name type="common">Zebra mussel</name>
    <name type="synonym">Mytilus polymorpha</name>
    <dbReference type="NCBI Taxonomy" id="45954"/>
    <lineage>
        <taxon>Eukaryota</taxon>
        <taxon>Metazoa</taxon>
        <taxon>Spiralia</taxon>
        <taxon>Lophotrochozoa</taxon>
        <taxon>Mollusca</taxon>
        <taxon>Bivalvia</taxon>
        <taxon>Autobranchia</taxon>
        <taxon>Heteroconchia</taxon>
        <taxon>Euheterodonta</taxon>
        <taxon>Imparidentia</taxon>
        <taxon>Neoheterodontei</taxon>
        <taxon>Myida</taxon>
        <taxon>Dreissenoidea</taxon>
        <taxon>Dreissenidae</taxon>
        <taxon>Dreissena</taxon>
    </lineage>
</organism>
<evidence type="ECO:0000313" key="3">
    <source>
        <dbReference type="Proteomes" id="UP000828390"/>
    </source>
</evidence>
<reference evidence="2" key="1">
    <citation type="journal article" date="2019" name="bioRxiv">
        <title>The Genome of the Zebra Mussel, Dreissena polymorpha: A Resource for Invasive Species Research.</title>
        <authorList>
            <person name="McCartney M.A."/>
            <person name="Auch B."/>
            <person name="Kono T."/>
            <person name="Mallez S."/>
            <person name="Zhang Y."/>
            <person name="Obille A."/>
            <person name="Becker A."/>
            <person name="Abrahante J.E."/>
            <person name="Garbe J."/>
            <person name="Badalamenti J.P."/>
            <person name="Herman A."/>
            <person name="Mangelson H."/>
            <person name="Liachko I."/>
            <person name="Sullivan S."/>
            <person name="Sone E.D."/>
            <person name="Koren S."/>
            <person name="Silverstein K.A.T."/>
            <person name="Beckman K.B."/>
            <person name="Gohl D.M."/>
        </authorList>
    </citation>
    <scope>NUCLEOTIDE SEQUENCE</scope>
    <source>
        <strain evidence="2">Duluth1</strain>
        <tissue evidence="2">Whole animal</tissue>
    </source>
</reference>
<feature type="region of interest" description="Disordered" evidence="1">
    <location>
        <begin position="46"/>
        <end position="67"/>
    </location>
</feature>
<evidence type="ECO:0000313" key="2">
    <source>
        <dbReference type="EMBL" id="KAH3694799.1"/>
    </source>
</evidence>
<protein>
    <submittedName>
        <fullName evidence="2">Uncharacterized protein</fullName>
    </submittedName>
</protein>
<gene>
    <name evidence="2" type="ORF">DPMN_082240</name>
</gene>
<sequence length="107" mass="12246">MKLHRYIDHDWQMTPINFQVTRSKCHPSVLLPPSDIIVSSHLIAQTQSSADGKSPQQREGSKDKGSSVFINNEVNDWEISVFESYDDLLQLKKRTELYTPQQAWAAS</sequence>
<dbReference type="Proteomes" id="UP000828390">
    <property type="component" value="Unassembled WGS sequence"/>
</dbReference>
<dbReference type="AlphaFoldDB" id="A0A9D3YA71"/>
<keyword evidence="3" id="KW-1185">Reference proteome</keyword>